<dbReference type="Pfam" id="PF10419">
    <property type="entry name" value="TFIIIC_sub6"/>
    <property type="match status" value="1"/>
</dbReference>
<accession>A0A1I7RY04</accession>
<organism evidence="4 6">
    <name type="scientific">Bursaphelenchus xylophilus</name>
    <name type="common">Pinewood nematode worm</name>
    <name type="synonym">Aphelenchoides xylophilus</name>
    <dbReference type="NCBI Taxonomy" id="6326"/>
    <lineage>
        <taxon>Eukaryota</taxon>
        <taxon>Metazoa</taxon>
        <taxon>Ecdysozoa</taxon>
        <taxon>Nematoda</taxon>
        <taxon>Chromadorea</taxon>
        <taxon>Rhabditida</taxon>
        <taxon>Tylenchina</taxon>
        <taxon>Tylenchomorpha</taxon>
        <taxon>Aphelenchoidea</taxon>
        <taxon>Aphelenchoididae</taxon>
        <taxon>Bursaphelenchus</taxon>
    </lineage>
</organism>
<evidence type="ECO:0000313" key="5">
    <source>
        <dbReference type="Proteomes" id="UP000659654"/>
    </source>
</evidence>
<evidence type="ECO:0000313" key="6">
    <source>
        <dbReference type="WBParaSite" id="BXY_0562100.1"/>
    </source>
</evidence>
<evidence type="ECO:0000313" key="4">
    <source>
        <dbReference type="Proteomes" id="UP000095284"/>
    </source>
</evidence>
<reference evidence="3" key="2">
    <citation type="submission" date="2020-09" db="EMBL/GenBank/DDBJ databases">
        <authorList>
            <person name="Kikuchi T."/>
        </authorList>
    </citation>
    <scope>NUCLEOTIDE SEQUENCE</scope>
    <source>
        <strain evidence="3">Ka4C1</strain>
    </source>
</reference>
<dbReference type="OrthoDB" id="1877767at2759"/>
<dbReference type="EMBL" id="CAJFDI010000001">
    <property type="protein sequence ID" value="CAD5209796.1"/>
    <property type="molecule type" value="Genomic_DNA"/>
</dbReference>
<evidence type="ECO:0000256" key="1">
    <source>
        <dbReference type="SAM" id="MobiDB-lite"/>
    </source>
</evidence>
<dbReference type="AlphaFoldDB" id="A0A1I7RY04"/>
<reference evidence="6" key="1">
    <citation type="submission" date="2016-11" db="UniProtKB">
        <authorList>
            <consortium name="WormBaseParasite"/>
        </authorList>
    </citation>
    <scope>IDENTIFICATION</scope>
</reference>
<dbReference type="Proteomes" id="UP000582659">
    <property type="component" value="Unassembled WGS sequence"/>
</dbReference>
<dbReference type="Gene3D" id="2.60.40.4370">
    <property type="match status" value="1"/>
</dbReference>
<name>A0A1I7RY04_BURXY</name>
<dbReference type="Proteomes" id="UP000659654">
    <property type="component" value="Unassembled WGS sequence"/>
</dbReference>
<sequence length="122" mass="13478">MPKKIKAESAHEAAARETSDDEYEETIVVADLNGVLDVESVSKAFTNRNISLRFANTDKPLVQVGQAVFAGEWNQTLGSDMIFIPKAKSNDQEQKYEFLAASATRLSTNKAIVSCTNEHKEQ</sequence>
<gene>
    <name evidence="3" type="ORF">BXYJ_LOCUS1614</name>
</gene>
<keyword evidence="5" id="KW-1185">Reference proteome</keyword>
<dbReference type="InterPro" id="IPR019481">
    <property type="entry name" value="TFIIIC_triple_barrel"/>
</dbReference>
<dbReference type="EMBL" id="CAJFCV020000001">
    <property type="protein sequence ID" value="CAG9085150.1"/>
    <property type="molecule type" value="Genomic_DNA"/>
</dbReference>
<feature type="domain" description="Transcription factor TFIIIC triple barrel" evidence="2">
    <location>
        <begin position="22"/>
        <end position="111"/>
    </location>
</feature>
<proteinExistence type="predicted"/>
<feature type="compositionally biased region" description="Basic and acidic residues" evidence="1">
    <location>
        <begin position="1"/>
        <end position="18"/>
    </location>
</feature>
<protein>
    <submittedName>
        <fullName evidence="3">(pine wood nematode) hypothetical protein</fullName>
    </submittedName>
    <submittedName>
        <fullName evidence="6">TFIIIC_sub6 domain-containing protein</fullName>
    </submittedName>
</protein>
<evidence type="ECO:0000313" key="3">
    <source>
        <dbReference type="EMBL" id="CAD5209796.1"/>
    </source>
</evidence>
<dbReference type="WBParaSite" id="BXY_0562100.1">
    <property type="protein sequence ID" value="BXY_0562100.1"/>
    <property type="gene ID" value="BXY_0562100"/>
</dbReference>
<evidence type="ECO:0000259" key="2">
    <source>
        <dbReference type="Pfam" id="PF10419"/>
    </source>
</evidence>
<dbReference type="Proteomes" id="UP000095284">
    <property type="component" value="Unplaced"/>
</dbReference>
<feature type="region of interest" description="Disordered" evidence="1">
    <location>
        <begin position="1"/>
        <end position="21"/>
    </location>
</feature>